<dbReference type="Gene3D" id="3.30.950.10">
    <property type="entry name" value="Methyltransferase, Cobalt-precorrin-4 Transmethylase, Domain 2"/>
    <property type="match status" value="1"/>
</dbReference>
<evidence type="ECO:0000259" key="7">
    <source>
        <dbReference type="Pfam" id="PF00590"/>
    </source>
</evidence>
<keyword evidence="5 6" id="KW-0949">S-adenosyl-L-methionine</keyword>
<gene>
    <name evidence="6 8" type="primary">rsmI</name>
    <name evidence="8" type="ORF">CLOTH_17100</name>
</gene>
<keyword evidence="2 6" id="KW-0698">rRNA processing</keyword>
<sequence length="279" mass="31883">MIGKLYICATPIGNLEDITLRTINTLKEVDLIAAEDTRHTIKLLNHLGISKPLISYHEHNKENKGPVIIQKLLDGESIALVSDAGMPGISDPGEDIIKLAIQNNIEVIVLPGPSAFVNALVGSGLSTSRFSFEGFLERDKKERKKQLENLKYEDKTLIFYESPHRLTKMLEDMMNIFGEDRKVSICRELTKRYEEYIRTNLKEAVSIFKDREIKGEFVLIVEGFKGEKEEINEYDNLNIREYVSKLMRDGVSKKDAIKHVAKERNLSKNDVYQEVLDIK</sequence>
<dbReference type="Pfam" id="PF00590">
    <property type="entry name" value="TP_methylase"/>
    <property type="match status" value="1"/>
</dbReference>
<keyword evidence="1 6" id="KW-0963">Cytoplasm</keyword>
<keyword evidence="4 6" id="KW-0808">Transferase</keyword>
<evidence type="ECO:0000256" key="2">
    <source>
        <dbReference type="ARBA" id="ARBA00022552"/>
    </source>
</evidence>
<dbReference type="STRING" id="29349.CLOTH_17100"/>
<accession>A0A1V4I5Z8</accession>
<dbReference type="InterPro" id="IPR018063">
    <property type="entry name" value="SAM_MeTrfase_RsmI_CS"/>
</dbReference>
<dbReference type="AlphaFoldDB" id="A0A1V4I5Z8"/>
<dbReference type="PIRSF" id="PIRSF005917">
    <property type="entry name" value="MTase_YraL"/>
    <property type="match status" value="1"/>
</dbReference>
<dbReference type="EMBL" id="MZGW01000008">
    <property type="protein sequence ID" value="OPJ55045.1"/>
    <property type="molecule type" value="Genomic_DNA"/>
</dbReference>
<feature type="domain" description="Tetrapyrrole methylase" evidence="7">
    <location>
        <begin position="4"/>
        <end position="204"/>
    </location>
</feature>
<dbReference type="InterPro" id="IPR008189">
    <property type="entry name" value="rRNA_ssu_MeTfrase_I"/>
</dbReference>
<keyword evidence="9" id="KW-1185">Reference proteome</keyword>
<evidence type="ECO:0000256" key="5">
    <source>
        <dbReference type="ARBA" id="ARBA00022691"/>
    </source>
</evidence>
<dbReference type="InterPro" id="IPR014776">
    <property type="entry name" value="4pyrrole_Mease_sub2"/>
</dbReference>
<protein>
    <recommendedName>
        <fullName evidence="6">Ribosomal RNA small subunit methyltransferase I</fullName>
        <ecNumber evidence="6">2.1.1.198</ecNumber>
    </recommendedName>
    <alternativeName>
        <fullName evidence="6">16S rRNA 2'-O-ribose C1402 methyltransferase</fullName>
    </alternativeName>
    <alternativeName>
        <fullName evidence="6">rRNA (cytidine-2'-O-)-methyltransferase RsmI</fullName>
    </alternativeName>
</protein>
<dbReference type="GO" id="GO:0070677">
    <property type="term" value="F:rRNA (cytosine-2'-O-)-methyltransferase activity"/>
    <property type="evidence" value="ECO:0007669"/>
    <property type="project" value="UniProtKB-UniRule"/>
</dbReference>
<dbReference type="PROSITE" id="PS01296">
    <property type="entry name" value="RSMI"/>
    <property type="match status" value="1"/>
</dbReference>
<keyword evidence="3 6" id="KW-0489">Methyltransferase</keyword>
<dbReference type="OrthoDB" id="9809084at2"/>
<dbReference type="EC" id="2.1.1.198" evidence="6"/>
<dbReference type="PANTHER" id="PTHR46111">
    <property type="entry name" value="RIBOSOMAL RNA SMALL SUBUNIT METHYLTRANSFERASE I"/>
    <property type="match status" value="1"/>
</dbReference>
<evidence type="ECO:0000256" key="3">
    <source>
        <dbReference type="ARBA" id="ARBA00022603"/>
    </source>
</evidence>
<evidence type="ECO:0000313" key="9">
    <source>
        <dbReference type="Proteomes" id="UP000190140"/>
    </source>
</evidence>
<dbReference type="CDD" id="cd11648">
    <property type="entry name" value="RsmI"/>
    <property type="match status" value="1"/>
</dbReference>
<reference evidence="8 9" key="1">
    <citation type="submission" date="2017-03" db="EMBL/GenBank/DDBJ databases">
        <title>Genome sequence of Clostridium thermoalcaliphilum DSM 7309.</title>
        <authorList>
            <person name="Poehlein A."/>
            <person name="Daniel R."/>
        </authorList>
    </citation>
    <scope>NUCLEOTIDE SEQUENCE [LARGE SCALE GENOMIC DNA]</scope>
    <source>
        <strain evidence="8 9">DSM 7309</strain>
    </source>
</reference>
<organism evidence="8 9">
    <name type="scientific">Alkalithermobacter paradoxus</name>
    <dbReference type="NCBI Taxonomy" id="29349"/>
    <lineage>
        <taxon>Bacteria</taxon>
        <taxon>Bacillati</taxon>
        <taxon>Bacillota</taxon>
        <taxon>Clostridia</taxon>
        <taxon>Peptostreptococcales</taxon>
        <taxon>Tepidibacteraceae</taxon>
        <taxon>Alkalithermobacter</taxon>
    </lineage>
</organism>
<dbReference type="FunFam" id="3.40.1010.10:FF:000007">
    <property type="entry name" value="Ribosomal RNA small subunit methyltransferase I"/>
    <property type="match status" value="1"/>
</dbReference>
<comment type="function">
    <text evidence="6">Catalyzes the 2'-O-methylation of the ribose of cytidine 1402 (C1402) in 16S rRNA.</text>
</comment>
<dbReference type="InterPro" id="IPR035996">
    <property type="entry name" value="4pyrrol_Methylase_sf"/>
</dbReference>
<evidence type="ECO:0000313" key="8">
    <source>
        <dbReference type="EMBL" id="OPJ55045.1"/>
    </source>
</evidence>
<dbReference type="InterPro" id="IPR000878">
    <property type="entry name" value="4pyrrol_Mease"/>
</dbReference>
<proteinExistence type="inferred from homology"/>
<dbReference type="FunFam" id="3.30.950.10:FF:000002">
    <property type="entry name" value="Ribosomal RNA small subunit methyltransferase I"/>
    <property type="match status" value="1"/>
</dbReference>
<dbReference type="GO" id="GO:0005737">
    <property type="term" value="C:cytoplasm"/>
    <property type="evidence" value="ECO:0007669"/>
    <property type="project" value="UniProtKB-SubCell"/>
</dbReference>
<evidence type="ECO:0000256" key="4">
    <source>
        <dbReference type="ARBA" id="ARBA00022679"/>
    </source>
</evidence>
<name>A0A1V4I5Z8_9FIRM</name>
<evidence type="ECO:0000256" key="6">
    <source>
        <dbReference type="HAMAP-Rule" id="MF_01877"/>
    </source>
</evidence>
<dbReference type="PANTHER" id="PTHR46111:SF1">
    <property type="entry name" value="RIBOSOMAL RNA SMALL SUBUNIT METHYLTRANSFERASE I"/>
    <property type="match status" value="1"/>
</dbReference>
<comment type="catalytic activity">
    <reaction evidence="6">
        <text>cytidine(1402) in 16S rRNA + S-adenosyl-L-methionine = 2'-O-methylcytidine(1402) in 16S rRNA + S-adenosyl-L-homocysteine + H(+)</text>
        <dbReference type="Rhea" id="RHEA:42924"/>
        <dbReference type="Rhea" id="RHEA-COMP:10285"/>
        <dbReference type="Rhea" id="RHEA-COMP:10286"/>
        <dbReference type="ChEBI" id="CHEBI:15378"/>
        <dbReference type="ChEBI" id="CHEBI:57856"/>
        <dbReference type="ChEBI" id="CHEBI:59789"/>
        <dbReference type="ChEBI" id="CHEBI:74495"/>
        <dbReference type="ChEBI" id="CHEBI:82748"/>
        <dbReference type="EC" id="2.1.1.198"/>
    </reaction>
</comment>
<dbReference type="NCBIfam" id="TIGR00096">
    <property type="entry name" value="16S rRNA (cytidine(1402)-2'-O)-methyltransferase"/>
    <property type="match status" value="1"/>
</dbReference>
<dbReference type="SUPFAM" id="SSF53790">
    <property type="entry name" value="Tetrapyrrole methylase"/>
    <property type="match status" value="1"/>
</dbReference>
<dbReference type="RefSeq" id="WP_079413092.1">
    <property type="nucleotide sequence ID" value="NZ_MZGW01000008.1"/>
</dbReference>
<dbReference type="Gene3D" id="3.40.1010.10">
    <property type="entry name" value="Cobalt-precorrin-4 Transmethylase, Domain 1"/>
    <property type="match status" value="1"/>
</dbReference>
<dbReference type="HAMAP" id="MF_01877">
    <property type="entry name" value="16SrRNA_methyltr_I"/>
    <property type="match status" value="1"/>
</dbReference>
<comment type="caution">
    <text evidence="8">The sequence shown here is derived from an EMBL/GenBank/DDBJ whole genome shotgun (WGS) entry which is preliminary data.</text>
</comment>
<evidence type="ECO:0000256" key="1">
    <source>
        <dbReference type="ARBA" id="ARBA00022490"/>
    </source>
</evidence>
<comment type="similarity">
    <text evidence="6">Belongs to the methyltransferase superfamily. RsmI family.</text>
</comment>
<comment type="subcellular location">
    <subcellularLocation>
        <location evidence="6">Cytoplasm</location>
    </subcellularLocation>
</comment>
<dbReference type="InterPro" id="IPR014777">
    <property type="entry name" value="4pyrrole_Mease_sub1"/>
</dbReference>
<dbReference type="Proteomes" id="UP000190140">
    <property type="component" value="Unassembled WGS sequence"/>
</dbReference>